<accession>D8RR66</accession>
<proteinExistence type="predicted"/>
<reference evidence="3 4" key="1">
    <citation type="journal article" date="2011" name="Science">
        <title>The Selaginella genome identifies genetic changes associated with the evolution of vascular plants.</title>
        <authorList>
            <person name="Banks J.A."/>
            <person name="Nishiyama T."/>
            <person name="Hasebe M."/>
            <person name="Bowman J.L."/>
            <person name="Gribskov M."/>
            <person name="dePamphilis C."/>
            <person name="Albert V.A."/>
            <person name="Aono N."/>
            <person name="Aoyama T."/>
            <person name="Ambrose B.A."/>
            <person name="Ashton N.W."/>
            <person name="Axtell M.J."/>
            <person name="Barker E."/>
            <person name="Barker M.S."/>
            <person name="Bennetzen J.L."/>
            <person name="Bonawitz N.D."/>
            <person name="Chapple C."/>
            <person name="Cheng C."/>
            <person name="Correa L.G."/>
            <person name="Dacre M."/>
            <person name="DeBarry J."/>
            <person name="Dreyer I."/>
            <person name="Elias M."/>
            <person name="Engstrom E.M."/>
            <person name="Estelle M."/>
            <person name="Feng L."/>
            <person name="Finet C."/>
            <person name="Floyd S.K."/>
            <person name="Frommer W.B."/>
            <person name="Fujita T."/>
            <person name="Gramzow L."/>
            <person name="Gutensohn M."/>
            <person name="Harholt J."/>
            <person name="Hattori M."/>
            <person name="Heyl A."/>
            <person name="Hirai T."/>
            <person name="Hiwatashi Y."/>
            <person name="Ishikawa M."/>
            <person name="Iwata M."/>
            <person name="Karol K.G."/>
            <person name="Koehler B."/>
            <person name="Kolukisaoglu U."/>
            <person name="Kubo M."/>
            <person name="Kurata T."/>
            <person name="Lalonde S."/>
            <person name="Li K."/>
            <person name="Li Y."/>
            <person name="Litt A."/>
            <person name="Lyons E."/>
            <person name="Manning G."/>
            <person name="Maruyama T."/>
            <person name="Michael T.P."/>
            <person name="Mikami K."/>
            <person name="Miyazaki S."/>
            <person name="Morinaga S."/>
            <person name="Murata T."/>
            <person name="Mueller-Roeber B."/>
            <person name="Nelson D.R."/>
            <person name="Obara M."/>
            <person name="Oguri Y."/>
            <person name="Olmstead R.G."/>
            <person name="Onodera N."/>
            <person name="Petersen B.L."/>
            <person name="Pils B."/>
            <person name="Prigge M."/>
            <person name="Rensing S.A."/>
            <person name="Riano-Pachon D.M."/>
            <person name="Roberts A.W."/>
            <person name="Sato Y."/>
            <person name="Scheller H.V."/>
            <person name="Schulz B."/>
            <person name="Schulz C."/>
            <person name="Shakirov E.V."/>
            <person name="Shibagaki N."/>
            <person name="Shinohara N."/>
            <person name="Shippen D.E."/>
            <person name="Soerensen I."/>
            <person name="Sotooka R."/>
            <person name="Sugimoto N."/>
            <person name="Sugita M."/>
            <person name="Sumikawa N."/>
            <person name="Tanurdzic M."/>
            <person name="Theissen G."/>
            <person name="Ulvskov P."/>
            <person name="Wakazuki S."/>
            <person name="Weng J.K."/>
            <person name="Willats W.W."/>
            <person name="Wipf D."/>
            <person name="Wolf P.G."/>
            <person name="Yang L."/>
            <person name="Zimmer A.D."/>
            <person name="Zhu Q."/>
            <person name="Mitros T."/>
            <person name="Hellsten U."/>
            <person name="Loque D."/>
            <person name="Otillar R."/>
            <person name="Salamov A."/>
            <person name="Schmutz J."/>
            <person name="Shapiro H."/>
            <person name="Lindquist E."/>
            <person name="Lucas S."/>
            <person name="Rokhsar D."/>
            <person name="Grigoriev I.V."/>
        </authorList>
    </citation>
    <scope>NUCLEOTIDE SEQUENCE [LARGE SCALE GENOMIC DNA]</scope>
</reference>
<dbReference type="PANTHER" id="PTHR34937:SF1">
    <property type="entry name" value="PARAMYOSIN"/>
    <property type="match status" value="1"/>
</dbReference>
<keyword evidence="1" id="KW-0175">Coiled coil</keyword>
<dbReference type="AlphaFoldDB" id="D8RR66"/>
<feature type="region of interest" description="Disordered" evidence="2">
    <location>
        <begin position="1"/>
        <end position="38"/>
    </location>
</feature>
<dbReference type="STRING" id="88036.D8RR66"/>
<name>D8RR66_SELML</name>
<evidence type="ECO:0000313" key="4">
    <source>
        <dbReference type="Proteomes" id="UP000001514"/>
    </source>
</evidence>
<feature type="coiled-coil region" evidence="1">
    <location>
        <begin position="391"/>
        <end position="460"/>
    </location>
</feature>
<dbReference type="Proteomes" id="UP000001514">
    <property type="component" value="Unassembled WGS sequence"/>
</dbReference>
<evidence type="ECO:0000256" key="1">
    <source>
        <dbReference type="SAM" id="Coils"/>
    </source>
</evidence>
<dbReference type="OMA" id="THRDMNT"/>
<dbReference type="EMBL" id="GL377587">
    <property type="protein sequence ID" value="EFJ25191.1"/>
    <property type="molecule type" value="Genomic_DNA"/>
</dbReference>
<keyword evidence="4" id="KW-1185">Reference proteome</keyword>
<feature type="compositionally biased region" description="Acidic residues" evidence="2">
    <location>
        <begin position="1"/>
        <end position="20"/>
    </location>
</feature>
<evidence type="ECO:0000313" key="3">
    <source>
        <dbReference type="EMBL" id="EFJ25191.1"/>
    </source>
</evidence>
<dbReference type="InterPro" id="IPR040300">
    <property type="entry name" value="At3g49055-like"/>
</dbReference>
<evidence type="ECO:0000256" key="2">
    <source>
        <dbReference type="SAM" id="MobiDB-lite"/>
    </source>
</evidence>
<dbReference type="HOGENOM" id="CLU_387532_0_0_1"/>
<protein>
    <submittedName>
        <fullName evidence="3">Uncharacterized protein</fullName>
    </submittedName>
</protein>
<dbReference type="InParanoid" id="D8RR66"/>
<feature type="coiled-coil region" evidence="1">
    <location>
        <begin position="218"/>
        <end position="266"/>
    </location>
</feature>
<dbReference type="PANTHER" id="PTHR34937">
    <property type="entry name" value="OS08G0559800 PROTEIN"/>
    <property type="match status" value="1"/>
</dbReference>
<feature type="coiled-coil region" evidence="1">
    <location>
        <begin position="492"/>
        <end position="568"/>
    </location>
</feature>
<dbReference type="FunCoup" id="D8RR66">
    <property type="interactions" value="2151"/>
</dbReference>
<dbReference type="eggNOG" id="ENOG502QQNA">
    <property type="taxonomic scope" value="Eukaryota"/>
</dbReference>
<dbReference type="Gramene" id="EFJ25191">
    <property type="protein sequence ID" value="EFJ25191"/>
    <property type="gene ID" value="SELMODRAFT_413961"/>
</dbReference>
<feature type="region of interest" description="Disordered" evidence="2">
    <location>
        <begin position="75"/>
        <end position="99"/>
    </location>
</feature>
<sequence>MSQMDDDGAALSDFEDDDLEAAPVVVPSRSQAADPVEDSDARYVLLKKELDRHLEGENELRKALADSSERLEQVVKQRDDAQRQLENISRQREDASKARTEIETSAKLLIAGAEKLTGLVGDNKGFTGGFPRSSKYTGLAAICHGFCKRTEELMEEVLKQRDAAIKSRNEARSQMEQRNYQIAIEVSQLEASVVRSKEELERRSSEWEKLSTEKLGVQRELEEKLAATSREVENLKKKCESTEAGARSLESDLDDLRKKLVEQMKGYLATEESVVNFLQKIEGKAVKAVPELPFSNFSDAERVHKEYLRRVQSISDTLAHMKNSWEEKEELRLKEKADVENELQRLSQREKDMVSFLKNSLFERKDTGEEVDMPTLANVMDSELRSTRLKVLDSERQLADASMEIEKMKKLSSLQGKDLAAKTARVQELELRYGIVSENVEGLTAEIAAAEEELLRWKKAATEEAAAGVAILEEVEKCNQEVIIILISLFLITTLNQLVVHLRQSLEEANSKLQSKEEMAAAAIAARNAADRSLKIADERAAELRERLEEMSRQLEDVEAQVERSRICGGKLLEVFPWLQGRISSYRANLRQATVPSAEMEELTEPLV</sequence>
<organism evidence="4">
    <name type="scientific">Selaginella moellendorffii</name>
    <name type="common">Spikemoss</name>
    <dbReference type="NCBI Taxonomy" id="88036"/>
    <lineage>
        <taxon>Eukaryota</taxon>
        <taxon>Viridiplantae</taxon>
        <taxon>Streptophyta</taxon>
        <taxon>Embryophyta</taxon>
        <taxon>Tracheophyta</taxon>
        <taxon>Lycopodiopsida</taxon>
        <taxon>Selaginellales</taxon>
        <taxon>Selaginellaceae</taxon>
        <taxon>Selaginella</taxon>
    </lineage>
</organism>
<dbReference type="KEGG" id="smo:SELMODRAFT_413961"/>
<gene>
    <name evidence="3" type="ORF">SELMODRAFT_413961</name>
</gene>